<keyword evidence="4" id="KW-1185">Reference proteome</keyword>
<feature type="domain" description="Trichome birefringence-like C-terminal" evidence="2">
    <location>
        <begin position="1"/>
        <end position="268"/>
    </location>
</feature>
<dbReference type="EMBL" id="JAUJYN010000001">
    <property type="protein sequence ID" value="KAK1281448.1"/>
    <property type="molecule type" value="Genomic_DNA"/>
</dbReference>
<reference evidence="3" key="2">
    <citation type="submission" date="2023-06" db="EMBL/GenBank/DDBJ databases">
        <authorList>
            <person name="Ma L."/>
            <person name="Liu K.-W."/>
            <person name="Li Z."/>
            <person name="Hsiao Y.-Y."/>
            <person name="Qi Y."/>
            <person name="Fu T."/>
            <person name="Tang G."/>
            <person name="Zhang D."/>
            <person name="Sun W.-H."/>
            <person name="Liu D.-K."/>
            <person name="Li Y."/>
            <person name="Chen G.-Z."/>
            <person name="Liu X.-D."/>
            <person name="Liao X.-Y."/>
            <person name="Jiang Y.-T."/>
            <person name="Yu X."/>
            <person name="Hao Y."/>
            <person name="Huang J."/>
            <person name="Zhao X.-W."/>
            <person name="Ke S."/>
            <person name="Chen Y.-Y."/>
            <person name="Wu W.-L."/>
            <person name="Hsu J.-L."/>
            <person name="Lin Y.-F."/>
            <person name="Huang M.-D."/>
            <person name="Li C.-Y."/>
            <person name="Huang L."/>
            <person name="Wang Z.-W."/>
            <person name="Zhao X."/>
            <person name="Zhong W.-Y."/>
            <person name="Peng D.-H."/>
            <person name="Ahmad S."/>
            <person name="Lan S."/>
            <person name="Zhang J.-S."/>
            <person name="Tsai W.-C."/>
            <person name="Van De Peer Y."/>
            <person name="Liu Z.-J."/>
        </authorList>
    </citation>
    <scope>NUCLEOTIDE SEQUENCE</scope>
    <source>
        <strain evidence="3">SCP</strain>
        <tissue evidence="3">Leaves</tissue>
    </source>
</reference>
<dbReference type="PANTHER" id="PTHR32285">
    <property type="entry name" value="PROTEIN TRICHOME BIREFRINGENCE-LIKE 9-RELATED"/>
    <property type="match status" value="1"/>
</dbReference>
<dbReference type="InterPro" id="IPR026057">
    <property type="entry name" value="TBL_C"/>
</dbReference>
<evidence type="ECO:0000259" key="2">
    <source>
        <dbReference type="Pfam" id="PF13839"/>
    </source>
</evidence>
<name>A0AAV9BZC9_ACOGR</name>
<evidence type="ECO:0000313" key="3">
    <source>
        <dbReference type="EMBL" id="KAK1281448.1"/>
    </source>
</evidence>
<organism evidence="3 4">
    <name type="scientific">Acorus gramineus</name>
    <name type="common">Dwarf sweet flag</name>
    <dbReference type="NCBI Taxonomy" id="55184"/>
    <lineage>
        <taxon>Eukaryota</taxon>
        <taxon>Viridiplantae</taxon>
        <taxon>Streptophyta</taxon>
        <taxon>Embryophyta</taxon>
        <taxon>Tracheophyta</taxon>
        <taxon>Spermatophyta</taxon>
        <taxon>Magnoliopsida</taxon>
        <taxon>Liliopsida</taxon>
        <taxon>Acoraceae</taxon>
        <taxon>Acorus</taxon>
    </lineage>
</organism>
<dbReference type="PANTHER" id="PTHR32285:SF208">
    <property type="entry name" value="PROTEIN TRICHOME BIREFRINGENCE-LIKE 2"/>
    <property type="match status" value="1"/>
</dbReference>
<dbReference type="GO" id="GO:0016413">
    <property type="term" value="F:O-acetyltransferase activity"/>
    <property type="evidence" value="ECO:0007669"/>
    <property type="project" value="InterPro"/>
</dbReference>
<sequence length="277" mass="32394">MRGKRVIFMGDSMNRSMMQSLVCMLRASLSNTSRVYVDRNKEFAARGYYSFIFEDYKFSLDHYQSPFLVKRVYEGSKEVNLRLDVMDEGTPAIRKSDVAIFNTAHWWNNEKTQGGKNYYQEGNYVHPQLDHMKAFTKALKTWGKWIDHNIDHNKTQVFFHGITSTHYRGGQWNSGGKCHGETKPILKESFLQEYPKQMRIFEKVSKAMRTPVVYLNTTKLTDFRKDAHVSIYYLERMSPEKEAKSLGLQDCGHWCMPGVPDAWNELLYYSLIMSGRV</sequence>
<gene>
    <name evidence="3" type="ORF">QJS04_geneDACA002789</name>
</gene>
<proteinExistence type="inferred from homology"/>
<dbReference type="AlphaFoldDB" id="A0AAV9BZC9"/>
<protein>
    <recommendedName>
        <fullName evidence="2">Trichome birefringence-like C-terminal domain-containing protein</fullName>
    </recommendedName>
</protein>
<evidence type="ECO:0000256" key="1">
    <source>
        <dbReference type="ARBA" id="ARBA00007727"/>
    </source>
</evidence>
<evidence type="ECO:0000313" key="4">
    <source>
        <dbReference type="Proteomes" id="UP001179952"/>
    </source>
</evidence>
<dbReference type="GO" id="GO:0005794">
    <property type="term" value="C:Golgi apparatus"/>
    <property type="evidence" value="ECO:0007669"/>
    <property type="project" value="TreeGrafter"/>
</dbReference>
<accession>A0AAV9BZC9</accession>
<comment type="similarity">
    <text evidence="1">Belongs to the PC-esterase family. TBL subfamily.</text>
</comment>
<dbReference type="Pfam" id="PF13839">
    <property type="entry name" value="PC-Esterase"/>
    <property type="match status" value="1"/>
</dbReference>
<comment type="caution">
    <text evidence="3">The sequence shown here is derived from an EMBL/GenBank/DDBJ whole genome shotgun (WGS) entry which is preliminary data.</text>
</comment>
<dbReference type="Proteomes" id="UP001179952">
    <property type="component" value="Unassembled WGS sequence"/>
</dbReference>
<dbReference type="InterPro" id="IPR029962">
    <property type="entry name" value="TBL"/>
</dbReference>
<reference evidence="3" key="1">
    <citation type="journal article" date="2023" name="Nat. Commun.">
        <title>Diploid and tetraploid genomes of Acorus and the evolution of monocots.</title>
        <authorList>
            <person name="Ma L."/>
            <person name="Liu K.W."/>
            <person name="Li Z."/>
            <person name="Hsiao Y.Y."/>
            <person name="Qi Y."/>
            <person name="Fu T."/>
            <person name="Tang G.D."/>
            <person name="Zhang D."/>
            <person name="Sun W.H."/>
            <person name="Liu D.K."/>
            <person name="Li Y."/>
            <person name="Chen G.Z."/>
            <person name="Liu X.D."/>
            <person name="Liao X.Y."/>
            <person name="Jiang Y.T."/>
            <person name="Yu X."/>
            <person name="Hao Y."/>
            <person name="Huang J."/>
            <person name="Zhao X.W."/>
            <person name="Ke S."/>
            <person name="Chen Y.Y."/>
            <person name="Wu W.L."/>
            <person name="Hsu J.L."/>
            <person name="Lin Y.F."/>
            <person name="Huang M.D."/>
            <person name="Li C.Y."/>
            <person name="Huang L."/>
            <person name="Wang Z.W."/>
            <person name="Zhao X."/>
            <person name="Zhong W.Y."/>
            <person name="Peng D.H."/>
            <person name="Ahmad S."/>
            <person name="Lan S."/>
            <person name="Zhang J.S."/>
            <person name="Tsai W.C."/>
            <person name="Van de Peer Y."/>
            <person name="Liu Z.J."/>
        </authorList>
    </citation>
    <scope>NUCLEOTIDE SEQUENCE</scope>
    <source>
        <strain evidence="3">SCP</strain>
    </source>
</reference>